<keyword evidence="5 10" id="KW-0067">ATP-binding</keyword>
<keyword evidence="15" id="KW-0808">Transferase</keyword>
<dbReference type="Proteomes" id="UP001171945">
    <property type="component" value="Unassembled WGS sequence"/>
</dbReference>
<evidence type="ECO:0000256" key="6">
    <source>
        <dbReference type="ARBA" id="ARBA00022960"/>
    </source>
</evidence>
<evidence type="ECO:0000256" key="4">
    <source>
        <dbReference type="ARBA" id="ARBA00022741"/>
    </source>
</evidence>
<dbReference type="PANTHER" id="PTHR43024">
    <property type="entry name" value="UDP-N-ACETYLMURAMOYL-TRIPEPTIDE--D-ALANYL-D-ALANINE LIGASE"/>
    <property type="match status" value="1"/>
</dbReference>
<evidence type="ECO:0000256" key="7">
    <source>
        <dbReference type="ARBA" id="ARBA00022984"/>
    </source>
</evidence>
<comment type="subcellular location">
    <subcellularLocation>
        <location evidence="10 11">Cytoplasm</location>
    </subcellularLocation>
</comment>
<dbReference type="InterPro" id="IPR035911">
    <property type="entry name" value="MurE/MurF_N"/>
</dbReference>
<feature type="domain" description="Mur ligase C-terminal" evidence="13">
    <location>
        <begin position="324"/>
        <end position="443"/>
    </location>
</feature>
<dbReference type="InterPro" id="IPR013221">
    <property type="entry name" value="Mur_ligase_cen"/>
</dbReference>
<dbReference type="InterPro" id="IPR051046">
    <property type="entry name" value="MurCDEF_CellWall_CoF430Synth"/>
</dbReference>
<keyword evidence="1 10" id="KW-0963">Cytoplasm</keyword>
<keyword evidence="3 10" id="KW-0132">Cell division</keyword>
<keyword evidence="2 10" id="KW-0436">Ligase</keyword>
<evidence type="ECO:0000256" key="8">
    <source>
        <dbReference type="ARBA" id="ARBA00023306"/>
    </source>
</evidence>
<dbReference type="InterPro" id="IPR000713">
    <property type="entry name" value="Mur_ligase_N"/>
</dbReference>
<dbReference type="HAMAP" id="MF_02019">
    <property type="entry name" value="MurF"/>
    <property type="match status" value="1"/>
</dbReference>
<evidence type="ECO:0000256" key="9">
    <source>
        <dbReference type="ARBA" id="ARBA00023316"/>
    </source>
</evidence>
<keyword evidence="6 10" id="KW-0133">Cell shape</keyword>
<keyword evidence="8 10" id="KW-0131">Cell cycle</keyword>
<feature type="domain" description="Mur ligase N-terminal catalytic" evidence="12">
    <location>
        <begin position="27"/>
        <end position="93"/>
    </location>
</feature>
<dbReference type="Gene3D" id="3.40.1390.10">
    <property type="entry name" value="MurE/MurF, N-terminal domain"/>
    <property type="match status" value="1"/>
</dbReference>
<dbReference type="Pfam" id="PF01225">
    <property type="entry name" value="Mur_ligase"/>
    <property type="match status" value="1"/>
</dbReference>
<evidence type="ECO:0000256" key="5">
    <source>
        <dbReference type="ARBA" id="ARBA00022840"/>
    </source>
</evidence>
<dbReference type="NCBIfam" id="TIGR01143">
    <property type="entry name" value="murF"/>
    <property type="match status" value="1"/>
</dbReference>
<keyword evidence="4 10" id="KW-0547">Nucleotide-binding</keyword>
<dbReference type="EC" id="6.3.2.10" evidence="10 11"/>
<protein>
    <recommendedName>
        <fullName evidence="10 11">UDP-N-acetylmuramoyl-tripeptide--D-alanyl-D-alanine ligase</fullName>
        <ecNumber evidence="10 11">6.3.2.10</ecNumber>
    </recommendedName>
    <alternativeName>
        <fullName evidence="10">D-alanyl-D-alanine-adding enzyme</fullName>
    </alternativeName>
</protein>
<keyword evidence="16" id="KW-1185">Reference proteome</keyword>
<evidence type="ECO:0000313" key="16">
    <source>
        <dbReference type="Proteomes" id="UP001171945"/>
    </source>
</evidence>
<comment type="caution">
    <text evidence="15">The sequence shown here is derived from an EMBL/GenBank/DDBJ whole genome shotgun (WGS) entry which is preliminary data.</text>
</comment>
<evidence type="ECO:0000256" key="11">
    <source>
        <dbReference type="RuleBase" id="RU004136"/>
    </source>
</evidence>
<keyword evidence="9 10" id="KW-0961">Cell wall biogenesis/degradation</keyword>
<comment type="function">
    <text evidence="10 11">Involved in cell wall formation. Catalyzes the final step in the synthesis of UDP-N-acetylmuramoyl-pentapeptide, the precursor of murein.</text>
</comment>
<keyword evidence="7 10" id="KW-0573">Peptidoglycan synthesis</keyword>
<dbReference type="GO" id="GO:0047480">
    <property type="term" value="F:UDP-N-acetylmuramoyl-tripeptide-D-alanyl-D-alanine ligase activity"/>
    <property type="evidence" value="ECO:0007669"/>
    <property type="project" value="UniProtKB-EC"/>
</dbReference>
<reference evidence="15" key="1">
    <citation type="submission" date="2023-06" db="EMBL/GenBank/DDBJ databases">
        <title>Uncultivated large filamentous bacteria from sulfidic sediments reveal new species and different genomic features in energy metabolism and defense.</title>
        <authorList>
            <person name="Fonseca A."/>
        </authorList>
    </citation>
    <scope>NUCLEOTIDE SEQUENCE</scope>
    <source>
        <strain evidence="15">HSG4</strain>
    </source>
</reference>
<accession>A0ABT7VRG6</accession>
<dbReference type="GO" id="GO:0008168">
    <property type="term" value="F:methyltransferase activity"/>
    <property type="evidence" value="ECO:0007669"/>
    <property type="project" value="UniProtKB-KW"/>
</dbReference>
<organism evidence="15 16">
    <name type="scientific">Candidatus Marithioploca araucensis</name>
    <dbReference type="NCBI Taxonomy" id="70273"/>
    <lineage>
        <taxon>Bacteria</taxon>
        <taxon>Pseudomonadati</taxon>
        <taxon>Pseudomonadota</taxon>
        <taxon>Gammaproteobacteria</taxon>
        <taxon>Thiotrichales</taxon>
        <taxon>Thiotrichaceae</taxon>
        <taxon>Candidatus Marithioploca</taxon>
    </lineage>
</organism>
<name>A0ABT7VRG6_9GAMM</name>
<evidence type="ECO:0000256" key="3">
    <source>
        <dbReference type="ARBA" id="ARBA00022618"/>
    </source>
</evidence>
<dbReference type="InterPro" id="IPR036615">
    <property type="entry name" value="Mur_ligase_C_dom_sf"/>
</dbReference>
<evidence type="ECO:0000313" key="15">
    <source>
        <dbReference type="EMBL" id="MDM8562264.1"/>
    </source>
</evidence>
<dbReference type="SUPFAM" id="SSF53623">
    <property type="entry name" value="MurD-like peptide ligases, catalytic domain"/>
    <property type="match status" value="1"/>
</dbReference>
<dbReference type="SUPFAM" id="SSF63418">
    <property type="entry name" value="MurE/MurF N-terminal domain"/>
    <property type="match status" value="1"/>
</dbReference>
<evidence type="ECO:0000259" key="14">
    <source>
        <dbReference type="Pfam" id="PF08245"/>
    </source>
</evidence>
<comment type="similarity">
    <text evidence="10">Belongs to the MurCDEF family. MurF subfamily.</text>
</comment>
<evidence type="ECO:0000256" key="1">
    <source>
        <dbReference type="ARBA" id="ARBA00022490"/>
    </source>
</evidence>
<evidence type="ECO:0000256" key="2">
    <source>
        <dbReference type="ARBA" id="ARBA00022598"/>
    </source>
</evidence>
<comment type="catalytic activity">
    <reaction evidence="10 11">
        <text>D-alanyl-D-alanine + UDP-N-acetyl-alpha-D-muramoyl-L-alanyl-gamma-D-glutamyl-meso-2,6-diaminopimelate + ATP = UDP-N-acetyl-alpha-D-muramoyl-L-alanyl-gamma-D-glutamyl-meso-2,6-diaminopimeloyl-D-alanyl-D-alanine + ADP + phosphate + H(+)</text>
        <dbReference type="Rhea" id="RHEA:28374"/>
        <dbReference type="ChEBI" id="CHEBI:15378"/>
        <dbReference type="ChEBI" id="CHEBI:30616"/>
        <dbReference type="ChEBI" id="CHEBI:43474"/>
        <dbReference type="ChEBI" id="CHEBI:57822"/>
        <dbReference type="ChEBI" id="CHEBI:61386"/>
        <dbReference type="ChEBI" id="CHEBI:83905"/>
        <dbReference type="ChEBI" id="CHEBI:456216"/>
        <dbReference type="EC" id="6.3.2.10"/>
    </reaction>
</comment>
<dbReference type="Gene3D" id="3.40.1190.10">
    <property type="entry name" value="Mur-like, catalytic domain"/>
    <property type="match status" value="1"/>
</dbReference>
<dbReference type="Pfam" id="PF02875">
    <property type="entry name" value="Mur_ligase_C"/>
    <property type="match status" value="1"/>
</dbReference>
<dbReference type="Gene3D" id="3.90.190.20">
    <property type="entry name" value="Mur ligase, C-terminal domain"/>
    <property type="match status" value="1"/>
</dbReference>
<dbReference type="PANTHER" id="PTHR43024:SF1">
    <property type="entry name" value="UDP-N-ACETYLMURAMOYL-TRIPEPTIDE--D-ALANYL-D-ALANINE LIGASE"/>
    <property type="match status" value="1"/>
</dbReference>
<dbReference type="EMBL" id="JAUCGM010000100">
    <property type="protein sequence ID" value="MDM8562264.1"/>
    <property type="molecule type" value="Genomic_DNA"/>
</dbReference>
<dbReference type="SUPFAM" id="SSF53244">
    <property type="entry name" value="MurD-like peptide ligases, peptide-binding domain"/>
    <property type="match status" value="1"/>
</dbReference>
<keyword evidence="15" id="KW-0489">Methyltransferase</keyword>
<dbReference type="InterPro" id="IPR004101">
    <property type="entry name" value="Mur_ligase_C"/>
</dbReference>
<dbReference type="InterPro" id="IPR036565">
    <property type="entry name" value="Mur-like_cat_sf"/>
</dbReference>
<dbReference type="Pfam" id="PF08245">
    <property type="entry name" value="Mur_ligase_M"/>
    <property type="match status" value="1"/>
</dbReference>
<dbReference type="GO" id="GO:0032259">
    <property type="term" value="P:methylation"/>
    <property type="evidence" value="ECO:0007669"/>
    <property type="project" value="UniProtKB-KW"/>
</dbReference>
<feature type="domain" description="Mur ligase central" evidence="14">
    <location>
        <begin position="105"/>
        <end position="302"/>
    </location>
</feature>
<sequence length="458" mass="49437">MIEFYLSELAQAFNTTFSGDEVKLIGCSTDTRQIKQGNLYVALRGEHFDGHEFVMEAQKKGASAVLVEKEVSCEIPRLLVADTRKALADLARLWRQRFDLPLIAITGSNGKTTTKEMLKNIFAQISPTNHSTQNATKVLATQGNFNNDIGVPLTLFNLQAEHNYAVIEMGANHPGEIAGLTDIAQPTVATITQCAPAHLEGFKSVKGVALAKGEIFSNLKAGGVAVINNDDTYANLWHELAASHPILSFALNNAADVTAIDIQLNNNSSDFTLQSKSGLMAIHLPLPGQHNIMNALAASACALACGCPLNAIQQGLQKMQSVKGRLQQRKGINGITLIDDTYNANPASLNAALAVLHNNTSPKWLVLGDMNELGADSAEFHRQAGQRAREIGIERLWAIGEKSHYAVDSFGEGAQHFVNHNELIQSLQAQLSSQATILIKGSRGMQMEKVVNALQEVA</sequence>
<evidence type="ECO:0000256" key="10">
    <source>
        <dbReference type="HAMAP-Rule" id="MF_02019"/>
    </source>
</evidence>
<evidence type="ECO:0000259" key="12">
    <source>
        <dbReference type="Pfam" id="PF01225"/>
    </source>
</evidence>
<gene>
    <name evidence="10 15" type="primary">murF</name>
    <name evidence="15" type="ORF">QUF54_02805</name>
</gene>
<evidence type="ECO:0000259" key="13">
    <source>
        <dbReference type="Pfam" id="PF02875"/>
    </source>
</evidence>
<proteinExistence type="inferred from homology"/>
<feature type="binding site" evidence="10">
    <location>
        <begin position="107"/>
        <end position="113"/>
    </location>
    <ligand>
        <name>ATP</name>
        <dbReference type="ChEBI" id="CHEBI:30616"/>
    </ligand>
</feature>
<comment type="pathway">
    <text evidence="10 11">Cell wall biogenesis; peptidoglycan biosynthesis.</text>
</comment>
<dbReference type="InterPro" id="IPR005863">
    <property type="entry name" value="UDP-N-AcMur_synth"/>
</dbReference>